<reference evidence="1" key="1">
    <citation type="submission" date="2021-06" db="EMBL/GenBank/DDBJ databases">
        <authorList>
            <person name="Kallberg Y."/>
            <person name="Tangrot J."/>
            <person name="Rosling A."/>
        </authorList>
    </citation>
    <scope>NUCLEOTIDE SEQUENCE</scope>
    <source>
        <strain evidence="1">28 12/20/2015</strain>
    </source>
</reference>
<dbReference type="EMBL" id="CAJVPW010002870">
    <property type="protein sequence ID" value="CAG8514643.1"/>
    <property type="molecule type" value="Genomic_DNA"/>
</dbReference>
<evidence type="ECO:0000313" key="2">
    <source>
        <dbReference type="Proteomes" id="UP000789366"/>
    </source>
</evidence>
<dbReference type="Proteomes" id="UP000789366">
    <property type="component" value="Unassembled WGS sequence"/>
</dbReference>
<sequence>MLLLEEHEKNHLKKLITTNLYDQKSILKLIPNKTPLFSYSMMLEEFSLKSLEII</sequence>
<accession>A0ACA9L8E8</accession>
<name>A0ACA9L8E8_9GLOM</name>
<protein>
    <submittedName>
        <fullName evidence="1">11412_t:CDS:1</fullName>
    </submittedName>
</protein>
<evidence type="ECO:0000313" key="1">
    <source>
        <dbReference type="EMBL" id="CAG8514643.1"/>
    </source>
</evidence>
<organism evidence="1 2">
    <name type="scientific">Cetraspora pellucida</name>
    <dbReference type="NCBI Taxonomy" id="1433469"/>
    <lineage>
        <taxon>Eukaryota</taxon>
        <taxon>Fungi</taxon>
        <taxon>Fungi incertae sedis</taxon>
        <taxon>Mucoromycota</taxon>
        <taxon>Glomeromycotina</taxon>
        <taxon>Glomeromycetes</taxon>
        <taxon>Diversisporales</taxon>
        <taxon>Gigasporaceae</taxon>
        <taxon>Cetraspora</taxon>
    </lineage>
</organism>
<gene>
    <name evidence="1" type="ORF">SPELUC_LOCUS3638</name>
</gene>
<keyword evidence="2" id="KW-1185">Reference proteome</keyword>
<comment type="caution">
    <text evidence="1">The sequence shown here is derived from an EMBL/GenBank/DDBJ whole genome shotgun (WGS) entry which is preliminary data.</text>
</comment>
<proteinExistence type="predicted"/>
<feature type="non-terminal residue" evidence="1">
    <location>
        <position position="54"/>
    </location>
</feature>